<evidence type="ECO:0000256" key="1">
    <source>
        <dbReference type="ARBA" id="ARBA00004651"/>
    </source>
</evidence>
<keyword evidence="3 6" id="KW-0812">Transmembrane</keyword>
<dbReference type="PANTHER" id="PTHR40277:SF1">
    <property type="entry name" value="BLL5419 PROTEIN"/>
    <property type="match status" value="1"/>
</dbReference>
<reference evidence="8" key="1">
    <citation type="journal article" date="2019" name="Int. J. Syst. Evol. Microbiol.">
        <title>The Global Catalogue of Microorganisms (GCM) 10K type strain sequencing project: providing services to taxonomists for standard genome sequencing and annotation.</title>
        <authorList>
            <consortium name="The Broad Institute Genomics Platform"/>
            <consortium name="The Broad Institute Genome Sequencing Center for Infectious Disease"/>
            <person name="Wu L."/>
            <person name="Ma J."/>
        </authorList>
    </citation>
    <scope>NUCLEOTIDE SEQUENCE [LARGE SCALE GENOMIC DNA]</scope>
    <source>
        <strain evidence="8">JCM 17839</strain>
    </source>
</reference>
<evidence type="ECO:0000256" key="2">
    <source>
        <dbReference type="ARBA" id="ARBA00022475"/>
    </source>
</evidence>
<proteinExistence type="predicted"/>
<feature type="transmembrane region" description="Helical" evidence="6">
    <location>
        <begin position="272"/>
        <end position="289"/>
    </location>
</feature>
<accession>A0ABP8P972</accession>
<feature type="transmembrane region" description="Helical" evidence="6">
    <location>
        <begin position="168"/>
        <end position="190"/>
    </location>
</feature>
<feature type="transmembrane region" description="Helical" evidence="6">
    <location>
        <begin position="142"/>
        <end position="162"/>
    </location>
</feature>
<dbReference type="PANTHER" id="PTHR40277">
    <property type="entry name" value="BLL5419 PROTEIN"/>
    <property type="match status" value="1"/>
</dbReference>
<name>A0ABP8P972_9MICO</name>
<evidence type="ECO:0000313" key="7">
    <source>
        <dbReference type="EMBL" id="GAA4482446.1"/>
    </source>
</evidence>
<keyword evidence="4 6" id="KW-1133">Transmembrane helix</keyword>
<dbReference type="Proteomes" id="UP001500731">
    <property type="component" value="Unassembled WGS sequence"/>
</dbReference>
<dbReference type="RefSeq" id="WP_345185373.1">
    <property type="nucleotide sequence ID" value="NZ_BAABGP010000008.1"/>
</dbReference>
<evidence type="ECO:0000256" key="4">
    <source>
        <dbReference type="ARBA" id="ARBA00022989"/>
    </source>
</evidence>
<dbReference type="EMBL" id="BAABGP010000008">
    <property type="protein sequence ID" value="GAA4482446.1"/>
    <property type="molecule type" value="Genomic_DNA"/>
</dbReference>
<keyword evidence="5 6" id="KW-0472">Membrane</keyword>
<feature type="transmembrane region" description="Helical" evidence="6">
    <location>
        <begin position="23"/>
        <end position="47"/>
    </location>
</feature>
<evidence type="ECO:0000256" key="6">
    <source>
        <dbReference type="SAM" id="Phobius"/>
    </source>
</evidence>
<dbReference type="InterPro" id="IPR022791">
    <property type="entry name" value="L-PG_synthase/AglD"/>
</dbReference>
<dbReference type="NCBIfam" id="TIGR00374">
    <property type="entry name" value="flippase-like domain"/>
    <property type="match status" value="1"/>
</dbReference>
<keyword evidence="2" id="KW-1003">Cell membrane</keyword>
<keyword evidence="8" id="KW-1185">Reference proteome</keyword>
<feature type="transmembrane region" description="Helical" evidence="6">
    <location>
        <begin position="211"/>
        <end position="234"/>
    </location>
</feature>
<organism evidence="7 8">
    <name type="scientific">Microbacterium panaciterrae</name>
    <dbReference type="NCBI Taxonomy" id="985759"/>
    <lineage>
        <taxon>Bacteria</taxon>
        <taxon>Bacillati</taxon>
        <taxon>Actinomycetota</taxon>
        <taxon>Actinomycetes</taxon>
        <taxon>Micrococcales</taxon>
        <taxon>Microbacteriaceae</taxon>
        <taxon>Microbacterium</taxon>
    </lineage>
</organism>
<sequence length="318" mass="32077">MAAMSTVAEVRADTGLVAPRRPAFAVAIRVGAAIAIIAVMVLVVGFGPFLRGIAAISPLSIMAALILAAVGTAAAAWRWHLVAAGYGLPLSWRTAFGAYYRSQFLNSVLPAGFAGDVHRAWMHGRAHQRVGAAARAVAVERILGQGVQIVLTLVILLPLGFGSSLVPVAWGAGALAAAVAVGAGIALMLPRARRLLRRELDLLRPVLARPRALLAIVAASVVVVASHTTLFVVACRVTGPALHTAGAAAVGLAVLAASAVPINVGGWGPREAAAGAAFALVGFAASAGVAASTAFGVLALVGVLPGAVVLLIGRRRRG</sequence>
<comment type="caution">
    <text evidence="7">The sequence shown here is derived from an EMBL/GenBank/DDBJ whole genome shotgun (WGS) entry which is preliminary data.</text>
</comment>
<gene>
    <name evidence="7" type="ORF">GCM10023171_12450</name>
</gene>
<evidence type="ECO:0000256" key="3">
    <source>
        <dbReference type="ARBA" id="ARBA00022692"/>
    </source>
</evidence>
<feature type="transmembrane region" description="Helical" evidence="6">
    <location>
        <begin position="295"/>
        <end position="313"/>
    </location>
</feature>
<feature type="transmembrane region" description="Helical" evidence="6">
    <location>
        <begin position="240"/>
        <end position="260"/>
    </location>
</feature>
<protein>
    <submittedName>
        <fullName evidence="7">Lysylphosphatidylglycerol synthase transmembrane domain-containing protein</fullName>
    </submittedName>
</protein>
<feature type="transmembrane region" description="Helical" evidence="6">
    <location>
        <begin position="59"/>
        <end position="79"/>
    </location>
</feature>
<comment type="subcellular location">
    <subcellularLocation>
        <location evidence="1">Cell membrane</location>
        <topology evidence="1">Multi-pass membrane protein</topology>
    </subcellularLocation>
</comment>
<evidence type="ECO:0000256" key="5">
    <source>
        <dbReference type="ARBA" id="ARBA00023136"/>
    </source>
</evidence>
<evidence type="ECO:0000313" key="8">
    <source>
        <dbReference type="Proteomes" id="UP001500731"/>
    </source>
</evidence>
<dbReference type="Pfam" id="PF03706">
    <property type="entry name" value="LPG_synthase_TM"/>
    <property type="match status" value="1"/>
</dbReference>